<comment type="caution">
    <text evidence="2">The sequence shown here is derived from an EMBL/GenBank/DDBJ whole genome shotgun (WGS) entry which is preliminary data.</text>
</comment>
<accession>A0A246S0U9</accession>
<evidence type="ECO:0000313" key="3">
    <source>
        <dbReference type="Proteomes" id="UP000197334"/>
    </source>
</evidence>
<evidence type="ECO:0000259" key="1">
    <source>
        <dbReference type="PROSITE" id="PS51750"/>
    </source>
</evidence>
<feature type="domain" description="Bro-N" evidence="1">
    <location>
        <begin position="1"/>
        <end position="108"/>
    </location>
</feature>
<evidence type="ECO:0000313" key="2">
    <source>
        <dbReference type="EMBL" id="OWV29450.1"/>
    </source>
</evidence>
<dbReference type="PROSITE" id="PS51750">
    <property type="entry name" value="BRO_N"/>
    <property type="match status" value="1"/>
</dbReference>
<dbReference type="Pfam" id="PF02498">
    <property type="entry name" value="Bro-N"/>
    <property type="match status" value="1"/>
</dbReference>
<sequence length="163" mass="19045">MQPMIFEGTEIELITRDGEVWARGVQIAHALGYKNTRRAVRDLYERNADEFTDSMTSVVELPSGGGMQKTRIFSLRGAHLLAMFARTKKAKAFRRWVLDILDTIAKGGEYAKQQWEQARKTLEDRREQASEEGRGLAAWRWCKQPLERNEQYWRDRMQLQLPV</sequence>
<dbReference type="InterPro" id="IPR003497">
    <property type="entry name" value="BRO_N_domain"/>
</dbReference>
<dbReference type="AlphaFoldDB" id="A0A246S0U9"/>
<name>A0A246S0U9_9GAMM</name>
<dbReference type="SMART" id="SM01040">
    <property type="entry name" value="Bro-N"/>
    <property type="match status" value="1"/>
</dbReference>
<protein>
    <recommendedName>
        <fullName evidence="1">Bro-N domain-containing protein</fullName>
    </recommendedName>
</protein>
<dbReference type="Proteomes" id="UP000197334">
    <property type="component" value="Unassembled WGS sequence"/>
</dbReference>
<dbReference type="OrthoDB" id="5574448at2"/>
<dbReference type="RefSeq" id="WP_088700339.1">
    <property type="nucleotide sequence ID" value="NZ_JPUA01000032.1"/>
</dbReference>
<gene>
    <name evidence="2" type="ORF">JI62_11590</name>
</gene>
<organism evidence="2 3">
    <name type="scientific">Halomonas campaniensis</name>
    <dbReference type="NCBI Taxonomy" id="213554"/>
    <lineage>
        <taxon>Bacteria</taxon>
        <taxon>Pseudomonadati</taxon>
        <taxon>Pseudomonadota</taxon>
        <taxon>Gammaproteobacteria</taxon>
        <taxon>Oceanospirillales</taxon>
        <taxon>Halomonadaceae</taxon>
        <taxon>Halomonas</taxon>
    </lineage>
</organism>
<reference evidence="2 3" key="1">
    <citation type="submission" date="2014-08" db="EMBL/GenBank/DDBJ databases">
        <title>Draft genome sequence of a novel L-asparaginase producing marine bacterium, Halomonas campaniensis.</title>
        <authorList>
            <person name="Sundarakrishnan B."/>
            <person name="Moushumi Priya A."/>
            <person name="Raman G."/>
            <person name="Sakthivel N."/>
            <person name="Park S."/>
            <person name="Jayachandran S."/>
        </authorList>
    </citation>
    <scope>NUCLEOTIDE SEQUENCE [LARGE SCALE GENOMIC DNA]</scope>
    <source>
        <strain evidence="2 3">SK03</strain>
    </source>
</reference>
<keyword evidence="3" id="KW-1185">Reference proteome</keyword>
<proteinExistence type="predicted"/>
<dbReference type="EMBL" id="JPUA01000032">
    <property type="protein sequence ID" value="OWV29450.1"/>
    <property type="molecule type" value="Genomic_DNA"/>
</dbReference>